<gene>
    <name evidence="3" type="ORF">CA2015_2776</name>
</gene>
<feature type="signal peptide" evidence="1">
    <location>
        <begin position="1"/>
        <end position="23"/>
    </location>
</feature>
<sequence>MCNKRTIILSTITYLLLTFTSSAQDTLSYATQNPLSIGLHLGYSMNFSGGEAKKGLDNMISTFEETGSDNFLIKGDLPYQLSPVVGLFANYKWNKKVSFGTGVNLTRRGYTMNLDAEEKDPEYQFDQFSEYTEKYQVTTIEVPLSVYFKPNKLFSLGVGIQAGTALAISSKVTSTINQRVVINGESSDEFPPHTREMEDTLDDIVSTAYFGYFASAGISLRKNTEIMLSLLKSGSYADTTYGKLSDTSVVVSLRFGLLSF</sequence>
<dbReference type="RefSeq" id="WP_084011780.1">
    <property type="nucleotide sequence ID" value="NZ_CP012040.1"/>
</dbReference>
<evidence type="ECO:0000256" key="1">
    <source>
        <dbReference type="SAM" id="SignalP"/>
    </source>
</evidence>
<keyword evidence="1" id="KW-0732">Signal</keyword>
<dbReference type="Gene3D" id="2.40.160.60">
    <property type="entry name" value="Outer membrane protein transport protein (OMPP1/FadL/TodX)"/>
    <property type="match status" value="1"/>
</dbReference>
<protein>
    <recommendedName>
        <fullName evidence="2">Outer membrane protein beta-barrel domain-containing protein</fullName>
    </recommendedName>
</protein>
<organism evidence="3 4">
    <name type="scientific">Cyclobacterium amurskyense</name>
    <dbReference type="NCBI Taxonomy" id="320787"/>
    <lineage>
        <taxon>Bacteria</taxon>
        <taxon>Pseudomonadati</taxon>
        <taxon>Bacteroidota</taxon>
        <taxon>Cytophagia</taxon>
        <taxon>Cytophagales</taxon>
        <taxon>Cyclobacteriaceae</taxon>
        <taxon>Cyclobacterium</taxon>
    </lineage>
</organism>
<keyword evidence="4" id="KW-1185">Reference proteome</keyword>
<evidence type="ECO:0000259" key="2">
    <source>
        <dbReference type="Pfam" id="PF13568"/>
    </source>
</evidence>
<evidence type="ECO:0000313" key="4">
    <source>
        <dbReference type="Proteomes" id="UP000036520"/>
    </source>
</evidence>
<feature type="domain" description="Outer membrane protein beta-barrel" evidence="2">
    <location>
        <begin position="33"/>
        <end position="198"/>
    </location>
</feature>
<dbReference type="Proteomes" id="UP000036520">
    <property type="component" value="Chromosome"/>
</dbReference>
<dbReference type="OrthoDB" id="9934729at2"/>
<name>A0A0H4PCK6_9BACT</name>
<reference evidence="3 4" key="1">
    <citation type="submission" date="2015-07" db="EMBL/GenBank/DDBJ databases">
        <authorList>
            <person name="Kim K.M."/>
        </authorList>
    </citation>
    <scope>NUCLEOTIDE SEQUENCE [LARGE SCALE GENOMIC DNA]</scope>
    <source>
        <strain evidence="3 4">KCTC 12363</strain>
    </source>
</reference>
<dbReference type="AlphaFoldDB" id="A0A0H4PCK6"/>
<dbReference type="Pfam" id="PF13568">
    <property type="entry name" value="OMP_b-brl_2"/>
    <property type="match status" value="1"/>
</dbReference>
<feature type="chain" id="PRO_5005208572" description="Outer membrane protein beta-barrel domain-containing protein" evidence="1">
    <location>
        <begin position="24"/>
        <end position="260"/>
    </location>
</feature>
<accession>A0A0H4PCK6</accession>
<dbReference type="InterPro" id="IPR025665">
    <property type="entry name" value="Beta-barrel_OMP_2"/>
</dbReference>
<proteinExistence type="predicted"/>
<dbReference type="KEGG" id="camu:CA2015_2776"/>
<dbReference type="EMBL" id="CP012040">
    <property type="protein sequence ID" value="AKP52186.1"/>
    <property type="molecule type" value="Genomic_DNA"/>
</dbReference>
<evidence type="ECO:0000313" key="3">
    <source>
        <dbReference type="EMBL" id="AKP52186.1"/>
    </source>
</evidence>